<keyword evidence="1" id="KW-1133">Transmembrane helix</keyword>
<feature type="transmembrane region" description="Helical" evidence="1">
    <location>
        <begin position="20"/>
        <end position="41"/>
    </location>
</feature>
<evidence type="ECO:0000256" key="1">
    <source>
        <dbReference type="SAM" id="Phobius"/>
    </source>
</evidence>
<reference evidence="2 3" key="1">
    <citation type="submission" date="2018-01" db="EMBL/GenBank/DDBJ databases">
        <title>Metagenomic assembled genomes from two thermal pools in the Uzon Caldera, Kamchatka, Russia.</title>
        <authorList>
            <person name="Wilkins L."/>
            <person name="Ettinger C."/>
        </authorList>
    </citation>
    <scope>NUCLEOTIDE SEQUENCE [LARGE SCALE GENOMIC DNA]</scope>
    <source>
        <strain evidence="2">ZAV-02</strain>
    </source>
</reference>
<dbReference type="AlphaFoldDB" id="A0A2J6WYD7"/>
<proteinExistence type="predicted"/>
<evidence type="ECO:0000313" key="3">
    <source>
        <dbReference type="Proteomes" id="UP000243376"/>
    </source>
</evidence>
<keyword evidence="1" id="KW-0812">Transmembrane</keyword>
<organism evidence="2 3">
    <name type="scientific">Chloroflexus aggregans</name>
    <dbReference type="NCBI Taxonomy" id="152260"/>
    <lineage>
        <taxon>Bacteria</taxon>
        <taxon>Bacillati</taxon>
        <taxon>Chloroflexota</taxon>
        <taxon>Chloroflexia</taxon>
        <taxon>Chloroflexales</taxon>
        <taxon>Chloroflexineae</taxon>
        <taxon>Chloroflexaceae</taxon>
        <taxon>Chloroflexus</taxon>
    </lineage>
</organism>
<gene>
    <name evidence="2" type="ORF">C0184_12965</name>
</gene>
<keyword evidence="1" id="KW-0472">Membrane</keyword>
<name>A0A2J6WYD7_9CHLR</name>
<sequence>MLSTQHRPQQTDENRQLHQFLFWAVLTAVGAVVVYTVGWFLTASPSLLLLTIGSIVLLIPLREMAQCPSRNDSSRVPLLRGSSPLCHCQRVGGAGHDSHRCAAVSQP</sequence>
<protein>
    <submittedName>
        <fullName evidence="2">Uncharacterized protein</fullName>
    </submittedName>
</protein>
<dbReference type="EMBL" id="PNIQ01000868">
    <property type="protein sequence ID" value="PMP76350.1"/>
    <property type="molecule type" value="Genomic_DNA"/>
</dbReference>
<accession>A0A2J6WYD7</accession>
<comment type="caution">
    <text evidence="2">The sequence shown here is derived from an EMBL/GenBank/DDBJ whole genome shotgun (WGS) entry which is preliminary data.</text>
</comment>
<evidence type="ECO:0000313" key="2">
    <source>
        <dbReference type="EMBL" id="PMP76350.1"/>
    </source>
</evidence>
<dbReference type="Proteomes" id="UP000243376">
    <property type="component" value="Unassembled WGS sequence"/>
</dbReference>